<organism evidence="2 3">
    <name type="scientific">Myxococcus landrumensis</name>
    <dbReference type="NCBI Taxonomy" id="2813577"/>
    <lineage>
        <taxon>Bacteria</taxon>
        <taxon>Pseudomonadati</taxon>
        <taxon>Myxococcota</taxon>
        <taxon>Myxococcia</taxon>
        <taxon>Myxococcales</taxon>
        <taxon>Cystobacterineae</taxon>
        <taxon>Myxococcaceae</taxon>
        <taxon>Myxococcus</taxon>
    </lineage>
</organism>
<protein>
    <submittedName>
        <fullName evidence="2">Uncharacterized protein</fullName>
    </submittedName>
</protein>
<evidence type="ECO:0000313" key="3">
    <source>
        <dbReference type="Proteomes" id="UP000663090"/>
    </source>
</evidence>
<sequence length="117" mass="12466">MRQVLLHEMHESPQGQPLVQVLQQLRAGAGSNAGTVFPLCGAKAAASTVFSLSRTPEQTFATSPPDSDTSRVTLEAVFSDVLRETRLPESSLRSKVRTGGESLTTVYSTSRTSSPSS</sequence>
<name>A0ABX7N5Y0_9BACT</name>
<gene>
    <name evidence="2" type="ORF">JY572_38455</name>
</gene>
<dbReference type="EMBL" id="CP071091">
    <property type="protein sequence ID" value="QSQ14135.1"/>
    <property type="molecule type" value="Genomic_DNA"/>
</dbReference>
<evidence type="ECO:0000256" key="1">
    <source>
        <dbReference type="SAM" id="MobiDB-lite"/>
    </source>
</evidence>
<evidence type="ECO:0000313" key="2">
    <source>
        <dbReference type="EMBL" id="QSQ14135.1"/>
    </source>
</evidence>
<reference evidence="2 3" key="1">
    <citation type="submission" date="2021-02" db="EMBL/GenBank/DDBJ databases">
        <title>De Novo genome assembly of isolated myxobacteria.</title>
        <authorList>
            <person name="Stevens D.C."/>
        </authorList>
    </citation>
    <scope>NUCLEOTIDE SEQUENCE [LARGE SCALE GENOMIC DNA]</scope>
    <source>
        <strain evidence="2 3">SCHIC003</strain>
    </source>
</reference>
<feature type="region of interest" description="Disordered" evidence="1">
    <location>
        <begin position="88"/>
        <end position="117"/>
    </location>
</feature>
<keyword evidence="3" id="KW-1185">Reference proteome</keyword>
<proteinExistence type="predicted"/>
<dbReference type="Proteomes" id="UP000663090">
    <property type="component" value="Chromosome"/>
</dbReference>
<dbReference type="RefSeq" id="WP_206715929.1">
    <property type="nucleotide sequence ID" value="NZ_CP071091.1"/>
</dbReference>
<accession>A0ABX7N5Y0</accession>
<feature type="compositionally biased region" description="Low complexity" evidence="1">
    <location>
        <begin position="102"/>
        <end position="117"/>
    </location>
</feature>